<dbReference type="PANTHER" id="PTHR37816:SF3">
    <property type="entry name" value="MODULATES DNA TOPOLOGY"/>
    <property type="match status" value="1"/>
</dbReference>
<dbReference type="RefSeq" id="WP_248155433.1">
    <property type="nucleotide sequence ID" value="NZ_JALNMJ010000010.1"/>
</dbReference>
<accession>A0ABT0GWR5</accession>
<dbReference type="Proteomes" id="UP001431221">
    <property type="component" value="Unassembled WGS sequence"/>
</dbReference>
<keyword evidence="2" id="KW-1185">Reference proteome</keyword>
<evidence type="ECO:0000313" key="2">
    <source>
        <dbReference type="Proteomes" id="UP001431221"/>
    </source>
</evidence>
<dbReference type="EMBL" id="JALNMJ010000010">
    <property type="protein sequence ID" value="MCK7613497.1"/>
    <property type="molecule type" value="Genomic_DNA"/>
</dbReference>
<keyword evidence="1" id="KW-0418">Kinase</keyword>
<organism evidence="1 2">
    <name type="scientific">Roseibium sediminicola</name>
    <dbReference type="NCBI Taxonomy" id="2933272"/>
    <lineage>
        <taxon>Bacteria</taxon>
        <taxon>Pseudomonadati</taxon>
        <taxon>Pseudomonadota</taxon>
        <taxon>Alphaproteobacteria</taxon>
        <taxon>Hyphomicrobiales</taxon>
        <taxon>Stappiaceae</taxon>
        <taxon>Roseibium</taxon>
    </lineage>
</organism>
<proteinExistence type="predicted"/>
<dbReference type="SUPFAM" id="SSF52540">
    <property type="entry name" value="P-loop containing nucleoside triphosphate hydrolases"/>
    <property type="match status" value="1"/>
</dbReference>
<sequence length="181" mass="20852">MQKPDAAQTMKRVLIAGSPGSGKSRAARTLGDLTGLPVIHLDSHYWQPGWQRPSKETWRATIQELIARPRWIMDGNYASTLDLRLQAADTLIYLDFTTLTCAARVAKRTFLGHGKSRDGELPEGCLERVDWPFFRFVLNYRDTHRDRDLQSIHAFSGRRYIFTRPRQLTRFFAQLKKSIST</sequence>
<gene>
    <name evidence="1" type="ORF">M0H32_15085</name>
</gene>
<protein>
    <submittedName>
        <fullName evidence="1">Adenylate kinase</fullName>
    </submittedName>
</protein>
<dbReference type="PANTHER" id="PTHR37816">
    <property type="entry name" value="YALI0E33011P"/>
    <property type="match status" value="1"/>
</dbReference>
<name>A0ABT0GWR5_9HYPH</name>
<comment type="caution">
    <text evidence="1">The sequence shown here is derived from an EMBL/GenBank/DDBJ whole genome shotgun (WGS) entry which is preliminary data.</text>
</comment>
<dbReference type="InterPro" id="IPR027417">
    <property type="entry name" value="P-loop_NTPase"/>
</dbReference>
<evidence type="ECO:0000313" key="1">
    <source>
        <dbReference type="EMBL" id="MCK7613497.1"/>
    </source>
</evidence>
<reference evidence="1" key="1">
    <citation type="submission" date="2022-04" db="EMBL/GenBank/DDBJ databases">
        <title>Roseibium sp. CAU 1639 isolated from mud.</title>
        <authorList>
            <person name="Kim W."/>
        </authorList>
    </citation>
    <scope>NUCLEOTIDE SEQUENCE</scope>
    <source>
        <strain evidence="1">CAU 1639</strain>
    </source>
</reference>
<keyword evidence="1" id="KW-0808">Transferase</keyword>
<dbReference type="InterPro" id="IPR052922">
    <property type="entry name" value="Cytidylate_Kinase-2"/>
</dbReference>
<dbReference type="Gene3D" id="3.40.50.300">
    <property type="entry name" value="P-loop containing nucleotide triphosphate hydrolases"/>
    <property type="match status" value="1"/>
</dbReference>
<dbReference type="GO" id="GO:0016301">
    <property type="term" value="F:kinase activity"/>
    <property type="evidence" value="ECO:0007669"/>
    <property type="project" value="UniProtKB-KW"/>
</dbReference>